<dbReference type="AlphaFoldDB" id="A0A1M7RZ37"/>
<accession>A0A1M7RZ37</accession>
<dbReference type="Proteomes" id="UP000184097">
    <property type="component" value="Unassembled WGS sequence"/>
</dbReference>
<dbReference type="EMBL" id="FRDH01000003">
    <property type="protein sequence ID" value="SHN51543.1"/>
    <property type="molecule type" value="Genomic_DNA"/>
</dbReference>
<proteinExistence type="predicted"/>
<dbReference type="RefSeq" id="WP_178297598.1">
    <property type="nucleotide sequence ID" value="NZ_FRDH01000003.1"/>
</dbReference>
<sequence>MNIFSLIGSNGPKQAKYRYRVAGNREIIISLKDINYKIWLNNYKIIALNEEKTLA</sequence>
<evidence type="ECO:0000313" key="2">
    <source>
        <dbReference type="Proteomes" id="UP000184097"/>
    </source>
</evidence>
<evidence type="ECO:0000313" key="1">
    <source>
        <dbReference type="EMBL" id="SHN51543.1"/>
    </source>
</evidence>
<reference evidence="1 2" key="1">
    <citation type="submission" date="2016-12" db="EMBL/GenBank/DDBJ databases">
        <authorList>
            <person name="Song W.-J."/>
            <person name="Kurnit D.M."/>
        </authorList>
    </citation>
    <scope>NUCLEOTIDE SEQUENCE [LARGE SCALE GENOMIC DNA]</scope>
    <source>
        <strain evidence="1 2">DSM 14810</strain>
    </source>
</reference>
<name>A0A1M7RZ37_9FIRM</name>
<gene>
    <name evidence="1" type="ORF">SAMN02745247_00721</name>
</gene>
<organism evidence="1 2">
    <name type="scientific">Butyrivibrio hungatei DSM 14810</name>
    <dbReference type="NCBI Taxonomy" id="1121132"/>
    <lineage>
        <taxon>Bacteria</taxon>
        <taxon>Bacillati</taxon>
        <taxon>Bacillota</taxon>
        <taxon>Clostridia</taxon>
        <taxon>Lachnospirales</taxon>
        <taxon>Lachnospiraceae</taxon>
        <taxon>Butyrivibrio</taxon>
    </lineage>
</organism>
<protein>
    <submittedName>
        <fullName evidence="1">Uncharacterized protein</fullName>
    </submittedName>
</protein>